<dbReference type="GO" id="GO:1903509">
    <property type="term" value="P:liposaccharide metabolic process"/>
    <property type="evidence" value="ECO:0007669"/>
    <property type="project" value="UniProtKB-ARBA"/>
</dbReference>
<evidence type="ECO:0000256" key="2">
    <source>
        <dbReference type="ARBA" id="ARBA00022679"/>
    </source>
</evidence>
<proteinExistence type="predicted"/>
<dbReference type="Pfam" id="PF13579">
    <property type="entry name" value="Glyco_trans_4_4"/>
    <property type="match status" value="1"/>
</dbReference>
<gene>
    <name evidence="4" type="ORF">B841_09330</name>
</gene>
<dbReference type="HOGENOM" id="CLU_009583_11_2_11"/>
<dbReference type="EMBL" id="CP003924">
    <property type="protein sequence ID" value="AGS35339.1"/>
    <property type="molecule type" value="Genomic_DNA"/>
</dbReference>
<sequence length="408" mass="44734">MKVLLVSQYFPPEDATIAATIAHDLAYRGHEVRVLTGFPNYPHGKIFDGYPQRWRQYERHGDVDVLRVPLFADHSLNPVARTANYASFGLSAATARSFAQDVDVVYIYATQMTPALGPWLWRILGGAPYVLHVQDLWPDSITGSSLVGGSRAGKAIDAALNPWLRNVYRRAGGVIGIAPTMVETLIERGAPAERTSLVYNWANEDDPSKYQKRPADDPRVRFLYAGNVGDMQDVETIVRAAKLAEDAPVKVTVIGGGVAKERVQKVAAELDVTNVEFRDPVPLEDMADVYAEADFSLVTLKDLPNFRGTIPSKFQSSLAEGLPVVTTVQGDLRGLVEDLDLGFTAESEDPASLAAAMRQAAALTAVGYDELRRRTRETYYREFSLHSGLDAIEATLVDAAGVRELQNN</sequence>
<evidence type="ECO:0000259" key="3">
    <source>
        <dbReference type="Pfam" id="PF13579"/>
    </source>
</evidence>
<organism evidence="4 5">
    <name type="scientific">Corynebacterium maris DSM 45190</name>
    <dbReference type="NCBI Taxonomy" id="1224163"/>
    <lineage>
        <taxon>Bacteria</taxon>
        <taxon>Bacillati</taxon>
        <taxon>Actinomycetota</taxon>
        <taxon>Actinomycetes</taxon>
        <taxon>Mycobacteriales</taxon>
        <taxon>Corynebacteriaceae</taxon>
        <taxon>Corynebacterium</taxon>
    </lineage>
</organism>
<dbReference type="PATRIC" id="fig|1224163.3.peg.1877"/>
<dbReference type="InterPro" id="IPR050194">
    <property type="entry name" value="Glycosyltransferase_grp1"/>
</dbReference>
<evidence type="ECO:0000313" key="4">
    <source>
        <dbReference type="EMBL" id="AGS35339.1"/>
    </source>
</evidence>
<dbReference type="Pfam" id="PF13692">
    <property type="entry name" value="Glyco_trans_1_4"/>
    <property type="match status" value="1"/>
</dbReference>
<feature type="domain" description="Glycosyltransferase subfamily 4-like N-terminal" evidence="3">
    <location>
        <begin position="17"/>
        <end position="201"/>
    </location>
</feature>
<dbReference type="PANTHER" id="PTHR45947:SF3">
    <property type="entry name" value="SULFOQUINOVOSYL TRANSFERASE SQD2"/>
    <property type="match status" value="1"/>
</dbReference>
<accession>S5SVT8</accession>
<dbReference type="Proteomes" id="UP000015388">
    <property type="component" value="Chromosome"/>
</dbReference>
<keyword evidence="5" id="KW-1185">Reference proteome</keyword>
<name>S5SVT8_9CORY</name>
<protein>
    <submittedName>
        <fullName evidence="4">Group 1 glycosyl transferase</fullName>
    </submittedName>
</protein>
<evidence type="ECO:0000313" key="5">
    <source>
        <dbReference type="Proteomes" id="UP000015388"/>
    </source>
</evidence>
<dbReference type="AlphaFoldDB" id="S5SVT8"/>
<dbReference type="CDD" id="cd03794">
    <property type="entry name" value="GT4_WbuB-like"/>
    <property type="match status" value="1"/>
</dbReference>
<dbReference type="Gene3D" id="3.40.50.2000">
    <property type="entry name" value="Glycogen Phosphorylase B"/>
    <property type="match status" value="2"/>
</dbReference>
<keyword evidence="1" id="KW-0328">Glycosyltransferase</keyword>
<dbReference type="eggNOG" id="COG0438">
    <property type="taxonomic scope" value="Bacteria"/>
</dbReference>
<dbReference type="RefSeq" id="WP_020935272.1">
    <property type="nucleotide sequence ID" value="NC_021915.1"/>
</dbReference>
<reference evidence="4 5" key="1">
    <citation type="submission" date="2012-11" db="EMBL/GenBank/DDBJ databases">
        <title>The complete genome sequence of Corynebacterium maris Coryn-1 (=DSM 45190).</title>
        <authorList>
            <person name="Schaffert L."/>
            <person name="Albersmeier A."/>
            <person name="Kalinowski J."/>
            <person name="Ruckert C."/>
        </authorList>
    </citation>
    <scope>NUCLEOTIDE SEQUENCE [LARGE SCALE GENOMIC DNA]</scope>
    <source>
        <strain evidence="5">Coryn-1</strain>
    </source>
</reference>
<keyword evidence="2 4" id="KW-0808">Transferase</keyword>
<dbReference type="KEGG" id="cmd:B841_09330"/>
<dbReference type="PANTHER" id="PTHR45947">
    <property type="entry name" value="SULFOQUINOVOSYL TRANSFERASE SQD2"/>
    <property type="match status" value="1"/>
</dbReference>
<dbReference type="STRING" id="1224163.B841_09330"/>
<dbReference type="GO" id="GO:0016758">
    <property type="term" value="F:hexosyltransferase activity"/>
    <property type="evidence" value="ECO:0007669"/>
    <property type="project" value="TreeGrafter"/>
</dbReference>
<evidence type="ECO:0000256" key="1">
    <source>
        <dbReference type="ARBA" id="ARBA00022676"/>
    </source>
</evidence>
<dbReference type="InterPro" id="IPR028098">
    <property type="entry name" value="Glyco_trans_4-like_N"/>
</dbReference>
<dbReference type="GO" id="GO:1901137">
    <property type="term" value="P:carbohydrate derivative biosynthetic process"/>
    <property type="evidence" value="ECO:0007669"/>
    <property type="project" value="UniProtKB-ARBA"/>
</dbReference>
<dbReference type="SUPFAM" id="SSF53756">
    <property type="entry name" value="UDP-Glycosyltransferase/glycogen phosphorylase"/>
    <property type="match status" value="1"/>
</dbReference>